<evidence type="ECO:0000256" key="1">
    <source>
        <dbReference type="SAM" id="MobiDB-lite"/>
    </source>
</evidence>
<evidence type="ECO:0000313" key="4">
    <source>
        <dbReference type="Proteomes" id="UP000471026"/>
    </source>
</evidence>
<feature type="transmembrane region" description="Helical" evidence="2">
    <location>
        <begin position="233"/>
        <end position="257"/>
    </location>
</feature>
<feature type="transmembrane region" description="Helical" evidence="2">
    <location>
        <begin position="290"/>
        <end position="310"/>
    </location>
</feature>
<proteinExistence type="predicted"/>
<feature type="compositionally biased region" description="Gly residues" evidence="1">
    <location>
        <begin position="148"/>
        <end position="157"/>
    </location>
</feature>
<name>A0A6N9R0Z5_9MICC</name>
<evidence type="ECO:0000313" key="3">
    <source>
        <dbReference type="EMBL" id="NDO78884.1"/>
    </source>
</evidence>
<reference evidence="3 4" key="1">
    <citation type="submission" date="2019-11" db="EMBL/GenBank/DDBJ databases">
        <title>Draft genome sequence of Kocuria indica DP-K7, a methyl red degrading Actinobacterium.</title>
        <authorList>
            <person name="Kumaran S."/>
            <person name="Tischler D."/>
            <person name="Ngo A.C.R."/>
            <person name="Schultes F."/>
        </authorList>
    </citation>
    <scope>NUCLEOTIDE SEQUENCE [LARGE SCALE GENOMIC DNA]</scope>
    <source>
        <strain evidence="3 4">DP-K7</strain>
    </source>
</reference>
<dbReference type="Proteomes" id="UP000471026">
    <property type="component" value="Unassembled WGS sequence"/>
</dbReference>
<keyword evidence="2" id="KW-0472">Membrane</keyword>
<dbReference type="EMBL" id="WMHZ01000019">
    <property type="protein sequence ID" value="NDO78884.1"/>
    <property type="molecule type" value="Genomic_DNA"/>
</dbReference>
<sequence length="381" mass="38844">MSHVRTPQPKSRPEWLKSVRAALIATVAVCVVLLAFAWPTATSRVENLPVAVVGPQEQIDTVTQKMPEHLLELHPVANREDVVNGIRSREVYGGIVLGEQPEILTASAASPVASQMLTGVGTNMQRGIDQQVIAGMQQALQKMASGGAAPGGPGAPGQSGAAASDGAASGGAAQAQRGAGATPPTVKVTDVVPLSDDDPRGSGLAIAGLPLTMGGMIGGVLISLLVTGVRKHLLAIALYGVLGGLALAGILQGVFGILQANYWANAAATGLGIAATASVIVGLNSLIGRPGIAVGAVLTMFIGNPISALTQPKEFILPPFGEIGQWLVPGLSGTVLRDLSYFPEANIAGQIWALIGWLTLGVILTVLGHHKNESALRTVEG</sequence>
<keyword evidence="2" id="KW-0812">Transmembrane</keyword>
<protein>
    <submittedName>
        <fullName evidence="3">ABC transporter permease</fullName>
    </submittedName>
</protein>
<comment type="caution">
    <text evidence="3">The sequence shown here is derived from an EMBL/GenBank/DDBJ whole genome shotgun (WGS) entry which is preliminary data.</text>
</comment>
<dbReference type="AlphaFoldDB" id="A0A6N9R0Z5"/>
<feature type="transmembrane region" description="Helical" evidence="2">
    <location>
        <begin position="263"/>
        <end position="283"/>
    </location>
</feature>
<feature type="compositionally biased region" description="Low complexity" evidence="1">
    <location>
        <begin position="158"/>
        <end position="193"/>
    </location>
</feature>
<gene>
    <name evidence="3" type="ORF">GKZ75_11785</name>
</gene>
<dbReference type="RefSeq" id="WP_162230190.1">
    <property type="nucleotide sequence ID" value="NZ_WMHZ01000019.1"/>
</dbReference>
<accession>A0A6N9R0Z5</accession>
<feature type="transmembrane region" description="Helical" evidence="2">
    <location>
        <begin position="204"/>
        <end position="226"/>
    </location>
</feature>
<keyword evidence="2" id="KW-1133">Transmembrane helix</keyword>
<feature type="transmembrane region" description="Helical" evidence="2">
    <location>
        <begin position="347"/>
        <end position="367"/>
    </location>
</feature>
<organism evidence="3 4">
    <name type="scientific">Kocuria marina subsp. indica</name>
    <dbReference type="NCBI Taxonomy" id="1049583"/>
    <lineage>
        <taxon>Bacteria</taxon>
        <taxon>Bacillati</taxon>
        <taxon>Actinomycetota</taxon>
        <taxon>Actinomycetes</taxon>
        <taxon>Micrococcales</taxon>
        <taxon>Micrococcaceae</taxon>
        <taxon>Kocuria</taxon>
    </lineage>
</organism>
<feature type="region of interest" description="Disordered" evidence="1">
    <location>
        <begin position="144"/>
        <end position="194"/>
    </location>
</feature>
<feature type="transmembrane region" description="Helical" evidence="2">
    <location>
        <begin position="21"/>
        <end position="41"/>
    </location>
</feature>
<evidence type="ECO:0000256" key="2">
    <source>
        <dbReference type="SAM" id="Phobius"/>
    </source>
</evidence>